<comment type="caution">
    <text evidence="2">The sequence shown here is derived from an EMBL/GenBank/DDBJ whole genome shotgun (WGS) entry which is preliminary data.</text>
</comment>
<dbReference type="EMBL" id="CAVLEF010000010">
    <property type="protein sequence ID" value="CAK1547910.1"/>
    <property type="molecule type" value="Genomic_DNA"/>
</dbReference>
<organism evidence="2 3">
    <name type="scientific">Leptosia nina</name>
    <dbReference type="NCBI Taxonomy" id="320188"/>
    <lineage>
        <taxon>Eukaryota</taxon>
        <taxon>Metazoa</taxon>
        <taxon>Ecdysozoa</taxon>
        <taxon>Arthropoda</taxon>
        <taxon>Hexapoda</taxon>
        <taxon>Insecta</taxon>
        <taxon>Pterygota</taxon>
        <taxon>Neoptera</taxon>
        <taxon>Endopterygota</taxon>
        <taxon>Lepidoptera</taxon>
        <taxon>Glossata</taxon>
        <taxon>Ditrysia</taxon>
        <taxon>Papilionoidea</taxon>
        <taxon>Pieridae</taxon>
        <taxon>Pierinae</taxon>
        <taxon>Leptosia</taxon>
    </lineage>
</organism>
<feature type="region of interest" description="Disordered" evidence="1">
    <location>
        <begin position="39"/>
        <end position="59"/>
    </location>
</feature>
<keyword evidence="3" id="KW-1185">Reference proteome</keyword>
<gene>
    <name evidence="2" type="ORF">LNINA_LOCUS7346</name>
</gene>
<evidence type="ECO:0000313" key="2">
    <source>
        <dbReference type="EMBL" id="CAK1547910.1"/>
    </source>
</evidence>
<evidence type="ECO:0000313" key="3">
    <source>
        <dbReference type="Proteomes" id="UP001497472"/>
    </source>
</evidence>
<protein>
    <submittedName>
        <fullName evidence="2">Uncharacterized protein</fullName>
    </submittedName>
</protein>
<sequence>MGRRLTHKIRKWGNVIQTKLTSSKSTRTYATPTCYQPRISDVTRRRPTDHVVPPLPNTQSTGMRMHASLTNFLNLYSTGKFKCQVLIEFDGLVFIAK</sequence>
<reference evidence="2 3" key="1">
    <citation type="submission" date="2023-11" db="EMBL/GenBank/DDBJ databases">
        <authorList>
            <person name="Okamura Y."/>
        </authorList>
    </citation>
    <scope>NUCLEOTIDE SEQUENCE [LARGE SCALE GENOMIC DNA]</scope>
</reference>
<dbReference type="Proteomes" id="UP001497472">
    <property type="component" value="Unassembled WGS sequence"/>
</dbReference>
<name>A0AAV1JEL1_9NEOP</name>
<proteinExistence type="predicted"/>
<evidence type="ECO:0000256" key="1">
    <source>
        <dbReference type="SAM" id="MobiDB-lite"/>
    </source>
</evidence>
<dbReference type="AlphaFoldDB" id="A0AAV1JEL1"/>
<accession>A0AAV1JEL1</accession>